<dbReference type="PANTHER" id="PTHR34414:SF1">
    <property type="entry name" value="SUBTILISIN-LIKE SERINE PROTEASE"/>
    <property type="match status" value="1"/>
</dbReference>
<reference evidence="2" key="2">
    <citation type="journal article" date="2023" name="IMA Fungus">
        <title>Comparative genomic study of the Penicillium genus elucidates a diverse pangenome and 15 lateral gene transfer events.</title>
        <authorList>
            <person name="Petersen C."/>
            <person name="Sorensen T."/>
            <person name="Nielsen M.R."/>
            <person name="Sondergaard T.E."/>
            <person name="Sorensen J.L."/>
            <person name="Fitzpatrick D.A."/>
            <person name="Frisvad J.C."/>
            <person name="Nielsen K.L."/>
        </authorList>
    </citation>
    <scope>NUCLEOTIDE SEQUENCE</scope>
    <source>
        <strain evidence="2">IBT 26290</strain>
    </source>
</reference>
<feature type="transmembrane region" description="Helical" evidence="1">
    <location>
        <begin position="248"/>
        <end position="272"/>
    </location>
</feature>
<evidence type="ECO:0000313" key="2">
    <source>
        <dbReference type="EMBL" id="KAJ5159507.1"/>
    </source>
</evidence>
<name>A0A9W9HXZ0_9EURO</name>
<reference evidence="2" key="1">
    <citation type="submission" date="2022-11" db="EMBL/GenBank/DDBJ databases">
        <authorList>
            <person name="Petersen C."/>
        </authorList>
    </citation>
    <scope>NUCLEOTIDE SEQUENCE</scope>
    <source>
        <strain evidence="2">IBT 26290</strain>
    </source>
</reference>
<evidence type="ECO:0000256" key="1">
    <source>
        <dbReference type="SAM" id="Phobius"/>
    </source>
</evidence>
<gene>
    <name evidence="2" type="ORF">N7482_006511</name>
</gene>
<keyword evidence="3" id="KW-1185">Reference proteome</keyword>
<accession>A0A9W9HXZ0</accession>
<dbReference type="GeneID" id="81427812"/>
<protein>
    <submittedName>
        <fullName evidence="2">Uncharacterized protein</fullName>
    </submittedName>
</protein>
<sequence length="342" mass="38248">MGHIPFNAQVELCSSLVVSENQKISRPPGKSKSSKSALPGQPWITIGDPTLPLYLRKELLTPDLNQLAPYLWMVATQDSSHISSLTHQMVRGRSIVITENPELHLVWYEGRVFVKPPPKYLLSFAFWVYYLDPSSSSSPIPPQSRQEIASAALGLIRSYVYLIRSKSDFRLARSDSDESKRLIPGRISFTQFVAFISCFEHLGDAVMPPRYAFGELRLSRLNLWAKLVLRRFHFHKAYGQYGAYFMRLYAPVAIIFAFYSVALNAMQVVLAAESLLQAQTSWEAFAEACRGFSVFTLVSAVAACLGLLGLFVGLLLRELVFALSHLRAKRGKRTVAPAAEVA</sequence>
<keyword evidence="1" id="KW-0812">Transmembrane</keyword>
<comment type="caution">
    <text evidence="2">The sequence shown here is derived from an EMBL/GenBank/DDBJ whole genome shotgun (WGS) entry which is preliminary data.</text>
</comment>
<dbReference type="Pfam" id="PF20246">
    <property type="entry name" value="DUF6601"/>
    <property type="match status" value="1"/>
</dbReference>
<keyword evidence="1" id="KW-0472">Membrane</keyword>
<keyword evidence="1" id="KW-1133">Transmembrane helix</keyword>
<dbReference type="OrthoDB" id="5086500at2759"/>
<dbReference type="Proteomes" id="UP001149163">
    <property type="component" value="Unassembled WGS sequence"/>
</dbReference>
<evidence type="ECO:0000313" key="3">
    <source>
        <dbReference type="Proteomes" id="UP001149163"/>
    </source>
</evidence>
<dbReference type="PANTHER" id="PTHR34414">
    <property type="entry name" value="HET DOMAIN-CONTAINING PROTEIN-RELATED"/>
    <property type="match status" value="1"/>
</dbReference>
<feature type="transmembrane region" description="Helical" evidence="1">
    <location>
        <begin position="292"/>
        <end position="316"/>
    </location>
</feature>
<dbReference type="RefSeq" id="XP_056541065.1">
    <property type="nucleotide sequence ID" value="XM_056688636.1"/>
</dbReference>
<organism evidence="2 3">
    <name type="scientific">Penicillium canariense</name>
    <dbReference type="NCBI Taxonomy" id="189055"/>
    <lineage>
        <taxon>Eukaryota</taxon>
        <taxon>Fungi</taxon>
        <taxon>Dikarya</taxon>
        <taxon>Ascomycota</taxon>
        <taxon>Pezizomycotina</taxon>
        <taxon>Eurotiomycetes</taxon>
        <taxon>Eurotiomycetidae</taxon>
        <taxon>Eurotiales</taxon>
        <taxon>Aspergillaceae</taxon>
        <taxon>Penicillium</taxon>
    </lineage>
</organism>
<dbReference type="AlphaFoldDB" id="A0A9W9HXZ0"/>
<proteinExistence type="predicted"/>
<dbReference type="EMBL" id="JAPQKN010000004">
    <property type="protein sequence ID" value="KAJ5159507.1"/>
    <property type="molecule type" value="Genomic_DNA"/>
</dbReference>
<dbReference type="InterPro" id="IPR046536">
    <property type="entry name" value="DUF6601"/>
</dbReference>